<dbReference type="PANTHER" id="PTHR47074:SF48">
    <property type="entry name" value="POLYNUCLEOTIDYL TRANSFERASE, RIBONUCLEASE H-LIKE SUPERFAMILY PROTEIN"/>
    <property type="match status" value="1"/>
</dbReference>
<protein>
    <recommendedName>
        <fullName evidence="1">RNase H type-1 domain-containing protein</fullName>
    </recommendedName>
</protein>
<dbReference type="Pfam" id="PF13456">
    <property type="entry name" value="RVT_3"/>
    <property type="match status" value="1"/>
</dbReference>
<gene>
    <name evidence="2" type="ORF">F8388_007347</name>
</gene>
<proteinExistence type="predicted"/>
<comment type="caution">
    <text evidence="2">The sequence shown here is derived from an EMBL/GenBank/DDBJ whole genome shotgun (WGS) entry which is preliminary data.</text>
</comment>
<sequence length="195" mass="21936">MLLPKQTLKTLHHLHRSELRTESTQRSTILQKMTQLSKIRGSKTRQRLLKRHRNNDMILVPAMPTIVFIKSPKWWLLHHVSISVNISGCSHDSSTPATPKPGYFKLNVDDALNDQMHKVGIVAVVTNSKGDIVDAMSSPFDGNLSPLLAEAKALLCGLRWCIVVRDHNVMSHNLAKGAIRLERVVLWNGDVPKIF</sequence>
<name>A0A7J6FHN6_CANSA</name>
<dbReference type="GO" id="GO:0003676">
    <property type="term" value="F:nucleic acid binding"/>
    <property type="evidence" value="ECO:0007669"/>
    <property type="project" value="InterPro"/>
</dbReference>
<evidence type="ECO:0000313" key="2">
    <source>
        <dbReference type="EMBL" id="KAF4370206.1"/>
    </source>
</evidence>
<dbReference type="InterPro" id="IPR002156">
    <property type="entry name" value="RNaseH_domain"/>
</dbReference>
<evidence type="ECO:0000313" key="3">
    <source>
        <dbReference type="Proteomes" id="UP000525078"/>
    </source>
</evidence>
<dbReference type="EMBL" id="JAATIP010000119">
    <property type="protein sequence ID" value="KAF4370206.1"/>
    <property type="molecule type" value="Genomic_DNA"/>
</dbReference>
<dbReference type="PANTHER" id="PTHR47074">
    <property type="entry name" value="BNAC02G40300D PROTEIN"/>
    <property type="match status" value="1"/>
</dbReference>
<reference evidence="2 3" key="1">
    <citation type="journal article" date="2020" name="bioRxiv">
        <title>Sequence and annotation of 42 cannabis genomes reveals extensive copy number variation in cannabinoid synthesis and pathogen resistance genes.</title>
        <authorList>
            <person name="Mckernan K.J."/>
            <person name="Helbert Y."/>
            <person name="Kane L.T."/>
            <person name="Ebling H."/>
            <person name="Zhang L."/>
            <person name="Liu B."/>
            <person name="Eaton Z."/>
            <person name="Mclaughlin S."/>
            <person name="Kingan S."/>
            <person name="Baybayan P."/>
            <person name="Concepcion G."/>
            <person name="Jordan M."/>
            <person name="Riva A."/>
            <person name="Barbazuk W."/>
            <person name="Harkins T."/>
        </authorList>
    </citation>
    <scope>NUCLEOTIDE SEQUENCE [LARGE SCALE GENOMIC DNA]</scope>
    <source>
        <strain evidence="3">cv. Jamaican Lion 4</strain>
        <tissue evidence="2">Leaf</tissue>
    </source>
</reference>
<accession>A0A7J6FHN6</accession>
<dbReference type="Proteomes" id="UP000525078">
    <property type="component" value="Unassembled WGS sequence"/>
</dbReference>
<dbReference type="InterPro" id="IPR052929">
    <property type="entry name" value="RNase_H-like_EbsB-rel"/>
</dbReference>
<organism evidence="2 3">
    <name type="scientific">Cannabis sativa</name>
    <name type="common">Hemp</name>
    <name type="synonym">Marijuana</name>
    <dbReference type="NCBI Taxonomy" id="3483"/>
    <lineage>
        <taxon>Eukaryota</taxon>
        <taxon>Viridiplantae</taxon>
        <taxon>Streptophyta</taxon>
        <taxon>Embryophyta</taxon>
        <taxon>Tracheophyta</taxon>
        <taxon>Spermatophyta</taxon>
        <taxon>Magnoliopsida</taxon>
        <taxon>eudicotyledons</taxon>
        <taxon>Gunneridae</taxon>
        <taxon>Pentapetalae</taxon>
        <taxon>rosids</taxon>
        <taxon>fabids</taxon>
        <taxon>Rosales</taxon>
        <taxon>Cannabaceae</taxon>
        <taxon>Cannabis</taxon>
    </lineage>
</organism>
<feature type="domain" description="RNase H type-1" evidence="1">
    <location>
        <begin position="107"/>
        <end position="161"/>
    </location>
</feature>
<evidence type="ECO:0000259" key="1">
    <source>
        <dbReference type="Pfam" id="PF13456"/>
    </source>
</evidence>
<dbReference type="GO" id="GO:0004523">
    <property type="term" value="F:RNA-DNA hybrid ribonuclease activity"/>
    <property type="evidence" value="ECO:0007669"/>
    <property type="project" value="InterPro"/>
</dbReference>
<dbReference type="AlphaFoldDB" id="A0A7J6FHN6"/>